<name>A0AAN8ZPN5_9MAGN</name>
<feature type="repeat" description="PPR" evidence="2">
    <location>
        <begin position="75"/>
        <end position="109"/>
    </location>
</feature>
<dbReference type="InterPro" id="IPR011990">
    <property type="entry name" value="TPR-like_helical_dom_sf"/>
</dbReference>
<dbReference type="InterPro" id="IPR046960">
    <property type="entry name" value="PPR_At4g14850-like_plant"/>
</dbReference>
<dbReference type="PANTHER" id="PTHR47926">
    <property type="entry name" value="PENTATRICOPEPTIDE REPEAT-CONTAINING PROTEIN"/>
    <property type="match status" value="1"/>
</dbReference>
<proteinExistence type="predicted"/>
<dbReference type="PROSITE" id="PS51375">
    <property type="entry name" value="PPR"/>
    <property type="match status" value="2"/>
</dbReference>
<reference evidence="3 4" key="1">
    <citation type="submission" date="2023-12" db="EMBL/GenBank/DDBJ databases">
        <title>A high-quality genome assembly for Dillenia turbinata (Dilleniales).</title>
        <authorList>
            <person name="Chanderbali A."/>
        </authorList>
    </citation>
    <scope>NUCLEOTIDE SEQUENCE [LARGE SCALE GENOMIC DNA]</scope>
    <source>
        <strain evidence="3">LSX21</strain>
        <tissue evidence="3">Leaf</tissue>
    </source>
</reference>
<gene>
    <name evidence="3" type="ORF">RJ641_013055</name>
</gene>
<dbReference type="Proteomes" id="UP001370490">
    <property type="component" value="Unassembled WGS sequence"/>
</dbReference>
<evidence type="ECO:0000256" key="1">
    <source>
        <dbReference type="ARBA" id="ARBA00022737"/>
    </source>
</evidence>
<organism evidence="3 4">
    <name type="scientific">Dillenia turbinata</name>
    <dbReference type="NCBI Taxonomy" id="194707"/>
    <lineage>
        <taxon>Eukaryota</taxon>
        <taxon>Viridiplantae</taxon>
        <taxon>Streptophyta</taxon>
        <taxon>Embryophyta</taxon>
        <taxon>Tracheophyta</taxon>
        <taxon>Spermatophyta</taxon>
        <taxon>Magnoliopsida</taxon>
        <taxon>eudicotyledons</taxon>
        <taxon>Gunneridae</taxon>
        <taxon>Pentapetalae</taxon>
        <taxon>Dilleniales</taxon>
        <taxon>Dilleniaceae</taxon>
        <taxon>Dillenia</taxon>
    </lineage>
</organism>
<dbReference type="AlphaFoldDB" id="A0AAN8ZPN5"/>
<feature type="repeat" description="PPR" evidence="2">
    <location>
        <begin position="3"/>
        <end position="37"/>
    </location>
</feature>
<comment type="caution">
    <text evidence="3">The sequence shown here is derived from an EMBL/GenBank/DDBJ whole genome shotgun (WGS) entry which is preliminary data.</text>
</comment>
<dbReference type="GO" id="GO:0003723">
    <property type="term" value="F:RNA binding"/>
    <property type="evidence" value="ECO:0007669"/>
    <property type="project" value="InterPro"/>
</dbReference>
<dbReference type="GO" id="GO:0009451">
    <property type="term" value="P:RNA modification"/>
    <property type="evidence" value="ECO:0007669"/>
    <property type="project" value="InterPro"/>
</dbReference>
<dbReference type="Gene3D" id="1.25.40.10">
    <property type="entry name" value="Tetratricopeptide repeat domain"/>
    <property type="match status" value="2"/>
</dbReference>
<keyword evidence="1" id="KW-0677">Repeat</keyword>
<evidence type="ECO:0000313" key="4">
    <source>
        <dbReference type="Proteomes" id="UP001370490"/>
    </source>
</evidence>
<keyword evidence="4" id="KW-1185">Reference proteome</keyword>
<evidence type="ECO:0000313" key="3">
    <source>
        <dbReference type="EMBL" id="KAK6945511.1"/>
    </source>
</evidence>
<dbReference type="EMBL" id="JBAMMX010000002">
    <property type="protein sequence ID" value="KAK6945511.1"/>
    <property type="molecule type" value="Genomic_DNA"/>
</dbReference>
<dbReference type="PANTHER" id="PTHR47926:SF523">
    <property type="entry name" value="DYW DOMAIN-CONTAINING PROTEIN"/>
    <property type="match status" value="1"/>
</dbReference>
<dbReference type="NCBIfam" id="TIGR00756">
    <property type="entry name" value="PPR"/>
    <property type="match status" value="1"/>
</dbReference>
<evidence type="ECO:0000256" key="2">
    <source>
        <dbReference type="PROSITE-ProRule" id="PRU00708"/>
    </source>
</evidence>
<dbReference type="Pfam" id="PF13041">
    <property type="entry name" value="PPR_2"/>
    <property type="match status" value="1"/>
</dbReference>
<dbReference type="InterPro" id="IPR002885">
    <property type="entry name" value="PPR_rpt"/>
</dbReference>
<protein>
    <submittedName>
        <fullName evidence="3">Pentatricopeptide repeat</fullName>
    </submittedName>
</protein>
<dbReference type="Pfam" id="PF01535">
    <property type="entry name" value="PPR"/>
    <property type="match status" value="1"/>
</dbReference>
<accession>A0AAN8ZPN5</accession>
<sequence length="131" mass="14284">MKDMVAWTAMVTGYAQNAKPKEALEVFERMLDSGVGVDEVTLVGVVSACAQLGAAKYAEWVRDIADRSGFDPTKNVVVGSAFIDMYSKCGKLEDAYWVFRGMTERNVFLYSSMIVGFAMHGHANAKNGVVS</sequence>